<dbReference type="EMBL" id="LVCJ01000102">
    <property type="protein sequence ID" value="OAL26490.1"/>
    <property type="molecule type" value="Genomic_DNA"/>
</dbReference>
<feature type="region of interest" description="Disordered" evidence="1">
    <location>
        <begin position="16"/>
        <end position="36"/>
    </location>
</feature>
<reference evidence="2 3" key="1">
    <citation type="submission" date="2016-03" db="EMBL/GenBank/DDBJ databases">
        <title>The draft genome sequence of Fonsecaea nubica causative agent of cutaneous subcutaneous infection in human host.</title>
        <authorList>
            <person name="Costa F."/>
            <person name="Sybren D.H."/>
            <person name="Raittz R.T."/>
            <person name="Weiss V.A."/>
            <person name="Leao A.C."/>
            <person name="Gomes R."/>
            <person name="De Souza E.M."/>
            <person name="Pedrosa F.O."/>
            <person name="Steffens M.B."/>
            <person name="Bombassaro A."/>
            <person name="Tadra-Sfeir M.Z."/>
            <person name="Moreno L.F."/>
            <person name="Najafzadeh M.J."/>
            <person name="Felipe M.S."/>
            <person name="Teixeira M."/>
            <person name="Sun J."/>
            <person name="Xi L."/>
            <person name="Castro M.A."/>
            <person name="Vicente V.A."/>
        </authorList>
    </citation>
    <scope>NUCLEOTIDE SEQUENCE [LARGE SCALE GENOMIC DNA]</scope>
    <source>
        <strain evidence="2 3">CBS 269.64</strain>
    </source>
</reference>
<dbReference type="Proteomes" id="UP000185904">
    <property type="component" value="Unassembled WGS sequence"/>
</dbReference>
<feature type="compositionally biased region" description="Acidic residues" evidence="1">
    <location>
        <begin position="24"/>
        <end position="33"/>
    </location>
</feature>
<dbReference type="GeneID" id="34593451"/>
<sequence length="137" mass="15929">MDDRIHLPADKVTALLKQDHFPVDDDEEDDESENGQLREMIQQLSNPDSELARRVEEISIGSPAMREYDYRRQFDEEEEDDDDEDDDEDDDDNDHDHDEENDDNSNNDEIIAILPNVLDSAALERILNSVRNLRTLS</sequence>
<gene>
    <name evidence="2" type="ORF">AYO20_10059</name>
</gene>
<organism evidence="2 3">
    <name type="scientific">Fonsecaea nubica</name>
    <dbReference type="NCBI Taxonomy" id="856822"/>
    <lineage>
        <taxon>Eukaryota</taxon>
        <taxon>Fungi</taxon>
        <taxon>Dikarya</taxon>
        <taxon>Ascomycota</taxon>
        <taxon>Pezizomycotina</taxon>
        <taxon>Eurotiomycetes</taxon>
        <taxon>Chaetothyriomycetidae</taxon>
        <taxon>Chaetothyriales</taxon>
        <taxon>Herpotrichiellaceae</taxon>
        <taxon>Fonsecaea</taxon>
    </lineage>
</organism>
<feature type="compositionally biased region" description="Acidic residues" evidence="1">
    <location>
        <begin position="75"/>
        <end position="106"/>
    </location>
</feature>
<dbReference type="AlphaFoldDB" id="A0A178C962"/>
<keyword evidence="3" id="KW-1185">Reference proteome</keyword>
<evidence type="ECO:0000256" key="1">
    <source>
        <dbReference type="SAM" id="MobiDB-lite"/>
    </source>
</evidence>
<dbReference type="OrthoDB" id="10393256at2759"/>
<evidence type="ECO:0000313" key="3">
    <source>
        <dbReference type="Proteomes" id="UP000185904"/>
    </source>
</evidence>
<accession>A0A178C962</accession>
<feature type="region of interest" description="Disordered" evidence="1">
    <location>
        <begin position="57"/>
        <end position="109"/>
    </location>
</feature>
<protein>
    <submittedName>
        <fullName evidence="2">Uncharacterized protein</fullName>
    </submittedName>
</protein>
<proteinExistence type="predicted"/>
<evidence type="ECO:0000313" key="2">
    <source>
        <dbReference type="EMBL" id="OAL26490.1"/>
    </source>
</evidence>
<comment type="caution">
    <text evidence="2">The sequence shown here is derived from an EMBL/GenBank/DDBJ whole genome shotgun (WGS) entry which is preliminary data.</text>
</comment>
<name>A0A178C962_9EURO</name>
<dbReference type="RefSeq" id="XP_022495679.1">
    <property type="nucleotide sequence ID" value="XM_022648322.1"/>
</dbReference>